<protein>
    <submittedName>
        <fullName evidence="2">Uncharacterized protein</fullName>
    </submittedName>
</protein>
<reference evidence="2" key="1">
    <citation type="submission" date="2021-01" db="EMBL/GenBank/DDBJ databases">
        <title>Paracoccus amoyensis sp. nov., isolated from the surface seawater along the coast of Xiamen Island, China.</title>
        <authorList>
            <person name="Lyu L."/>
        </authorList>
    </citation>
    <scope>NUCLEOTIDE SEQUENCE</scope>
    <source>
        <strain evidence="2">MJ17</strain>
    </source>
</reference>
<keyword evidence="3" id="KW-1185">Reference proteome</keyword>
<sequence>MPITASARLLAATLSLCPGFAWAECGPDAAFDFMQTVTLMDWSLPERSEFNSTEGPGIRDRYTTPEGATRVDERFCVSFFCASSISVDTPWSDSALYFFNWGGVAMPESEERSTAFLDRIAGEMCVVNHQGGEEFNGMTLGLIADIESERPR</sequence>
<evidence type="ECO:0000313" key="3">
    <source>
        <dbReference type="Proteomes" id="UP000640485"/>
    </source>
</evidence>
<name>A0A934SML2_9RHOB</name>
<feature type="signal peptide" evidence="1">
    <location>
        <begin position="1"/>
        <end position="23"/>
    </location>
</feature>
<keyword evidence="1" id="KW-0732">Signal</keyword>
<dbReference type="Proteomes" id="UP000640485">
    <property type="component" value="Unassembled WGS sequence"/>
</dbReference>
<dbReference type="AlphaFoldDB" id="A0A934SML2"/>
<organism evidence="2 3">
    <name type="scientific">Paracoccus caeni</name>
    <dbReference type="NCBI Taxonomy" id="657651"/>
    <lineage>
        <taxon>Bacteria</taxon>
        <taxon>Pseudomonadati</taxon>
        <taxon>Pseudomonadota</taxon>
        <taxon>Alphaproteobacteria</taxon>
        <taxon>Rhodobacterales</taxon>
        <taxon>Paracoccaceae</taxon>
        <taxon>Paracoccus</taxon>
    </lineage>
</organism>
<evidence type="ECO:0000313" key="2">
    <source>
        <dbReference type="EMBL" id="MBK4217987.1"/>
    </source>
</evidence>
<gene>
    <name evidence="2" type="ORF">JJJ17_18825</name>
</gene>
<proteinExistence type="predicted"/>
<comment type="caution">
    <text evidence="2">The sequence shown here is derived from an EMBL/GenBank/DDBJ whole genome shotgun (WGS) entry which is preliminary data.</text>
</comment>
<feature type="chain" id="PRO_5037372188" evidence="1">
    <location>
        <begin position="24"/>
        <end position="152"/>
    </location>
</feature>
<evidence type="ECO:0000256" key="1">
    <source>
        <dbReference type="SAM" id="SignalP"/>
    </source>
</evidence>
<dbReference type="EMBL" id="JAEPRQ010000011">
    <property type="protein sequence ID" value="MBK4217987.1"/>
    <property type="molecule type" value="Genomic_DNA"/>
</dbReference>
<accession>A0A934SML2</accession>
<dbReference type="RefSeq" id="WP_200689236.1">
    <property type="nucleotide sequence ID" value="NZ_JAEPRQ010000011.1"/>
</dbReference>